<protein>
    <submittedName>
        <fullName evidence="2">Uncharacterized protein</fullName>
    </submittedName>
</protein>
<feature type="compositionally biased region" description="Low complexity" evidence="1">
    <location>
        <begin position="30"/>
        <end position="49"/>
    </location>
</feature>
<sequence length="175" mass="19107">MRPNLTSSAGLSLHISLQPPHDRACSDGYSTASPLSSTTNSPTSSPTSPFRRFNRGYRPTSGSRSDTSDSRSQSPFRLSSVFRRPSLVFLGHRPSKVDLALSEERSRCDEDAIERQGLNLMEPRPVDPVGIPMDLNANIFSSVAGDRSSAQSQSSRMSQPRFVMGGIFEVMEGRA</sequence>
<feature type="region of interest" description="Disordered" evidence="1">
    <location>
        <begin position="1"/>
        <end position="77"/>
    </location>
</feature>
<evidence type="ECO:0000256" key="1">
    <source>
        <dbReference type="SAM" id="MobiDB-lite"/>
    </source>
</evidence>
<evidence type="ECO:0000313" key="2">
    <source>
        <dbReference type="EMBL" id="KAE8355548.1"/>
    </source>
</evidence>
<gene>
    <name evidence="2" type="ORF">BDV28DRAFT_34463</name>
</gene>
<feature type="compositionally biased region" description="Low complexity" evidence="1">
    <location>
        <begin position="60"/>
        <end position="74"/>
    </location>
</feature>
<keyword evidence="3" id="KW-1185">Reference proteome</keyword>
<reference evidence="3" key="1">
    <citation type="submission" date="2019-04" db="EMBL/GenBank/DDBJ databases">
        <title>Friends and foes A comparative genomics studyof 23 Aspergillus species from section Flavi.</title>
        <authorList>
            <consortium name="DOE Joint Genome Institute"/>
            <person name="Kjaerbolling I."/>
            <person name="Vesth T."/>
            <person name="Frisvad J.C."/>
            <person name="Nybo J.L."/>
            <person name="Theobald S."/>
            <person name="Kildgaard S."/>
            <person name="Isbrandt T."/>
            <person name="Kuo A."/>
            <person name="Sato A."/>
            <person name="Lyhne E.K."/>
            <person name="Kogle M.E."/>
            <person name="Wiebenga A."/>
            <person name="Kun R.S."/>
            <person name="Lubbers R.J."/>
            <person name="Makela M.R."/>
            <person name="Barry K."/>
            <person name="Chovatia M."/>
            <person name="Clum A."/>
            <person name="Daum C."/>
            <person name="Haridas S."/>
            <person name="He G."/>
            <person name="LaButti K."/>
            <person name="Lipzen A."/>
            <person name="Mondo S."/>
            <person name="Riley R."/>
            <person name="Salamov A."/>
            <person name="Simmons B.A."/>
            <person name="Magnuson J.K."/>
            <person name="Henrissat B."/>
            <person name="Mortensen U.H."/>
            <person name="Larsen T.O."/>
            <person name="Devries R.P."/>
            <person name="Grigoriev I.V."/>
            <person name="Machida M."/>
            <person name="Baker S.E."/>
            <person name="Andersen M.R."/>
        </authorList>
    </citation>
    <scope>NUCLEOTIDE SEQUENCE [LARGE SCALE GENOMIC DNA]</scope>
    <source>
        <strain evidence="3">CBS 553.77</strain>
    </source>
</reference>
<organism evidence="2 3">
    <name type="scientific">Aspergillus coremiiformis</name>
    <dbReference type="NCBI Taxonomy" id="138285"/>
    <lineage>
        <taxon>Eukaryota</taxon>
        <taxon>Fungi</taxon>
        <taxon>Dikarya</taxon>
        <taxon>Ascomycota</taxon>
        <taxon>Pezizomycotina</taxon>
        <taxon>Eurotiomycetes</taxon>
        <taxon>Eurotiomycetidae</taxon>
        <taxon>Eurotiales</taxon>
        <taxon>Aspergillaceae</taxon>
        <taxon>Aspergillus</taxon>
        <taxon>Aspergillus subgen. Circumdati</taxon>
    </lineage>
</organism>
<name>A0A5N6ZDU9_9EURO</name>
<dbReference type="AlphaFoldDB" id="A0A5N6ZDU9"/>
<proteinExistence type="predicted"/>
<feature type="compositionally biased region" description="Polar residues" evidence="1">
    <location>
        <begin position="1"/>
        <end position="10"/>
    </location>
</feature>
<accession>A0A5N6ZDU9</accession>
<dbReference type="OrthoDB" id="4588567at2759"/>
<dbReference type="EMBL" id="ML739050">
    <property type="protein sequence ID" value="KAE8355548.1"/>
    <property type="molecule type" value="Genomic_DNA"/>
</dbReference>
<dbReference type="Proteomes" id="UP000327118">
    <property type="component" value="Unassembled WGS sequence"/>
</dbReference>
<evidence type="ECO:0000313" key="3">
    <source>
        <dbReference type="Proteomes" id="UP000327118"/>
    </source>
</evidence>